<dbReference type="InterPro" id="IPR029058">
    <property type="entry name" value="AB_hydrolase_fold"/>
</dbReference>
<dbReference type="InterPro" id="IPR049492">
    <property type="entry name" value="BD-FAE-like_dom"/>
</dbReference>
<dbReference type="AlphaFoldDB" id="A0A290MJR8"/>
<dbReference type="Proteomes" id="UP000217311">
    <property type="component" value="Chromosome"/>
</dbReference>
<dbReference type="PANTHER" id="PTHR48081">
    <property type="entry name" value="AB HYDROLASE SUPERFAMILY PROTEIN C4A8.06C"/>
    <property type="match status" value="1"/>
</dbReference>
<keyword evidence="1 4" id="KW-0378">Hydrolase</keyword>
<reference evidence="5" key="1">
    <citation type="submission" date="2017-09" db="EMBL/GenBank/DDBJ databases">
        <title>Genome evolution observed in wild isolates of Caulobacter crescentus.</title>
        <authorList>
            <person name="Ely B."/>
            <person name="Wilson K."/>
            <person name="Scott D."/>
        </authorList>
    </citation>
    <scope>NUCLEOTIDE SEQUENCE [LARGE SCALE GENOMIC DNA]</scope>
    <source>
        <strain evidence="5">CB13b1a</strain>
    </source>
</reference>
<evidence type="ECO:0000259" key="3">
    <source>
        <dbReference type="Pfam" id="PF20434"/>
    </source>
</evidence>
<evidence type="ECO:0000313" key="5">
    <source>
        <dbReference type="Proteomes" id="UP000217311"/>
    </source>
</evidence>
<dbReference type="RefSeq" id="WP_096051681.1">
    <property type="nucleotide sequence ID" value="NZ_CP023315.3"/>
</dbReference>
<evidence type="ECO:0000256" key="1">
    <source>
        <dbReference type="ARBA" id="ARBA00022801"/>
    </source>
</evidence>
<dbReference type="GO" id="GO:0016787">
    <property type="term" value="F:hydrolase activity"/>
    <property type="evidence" value="ECO:0007669"/>
    <property type="project" value="UniProtKB-KW"/>
</dbReference>
<keyword evidence="2" id="KW-0732">Signal</keyword>
<dbReference type="SUPFAM" id="SSF53474">
    <property type="entry name" value="alpha/beta-Hydrolases"/>
    <property type="match status" value="1"/>
</dbReference>
<gene>
    <name evidence="4" type="ORF">CA606_07790</name>
</gene>
<feature type="signal peptide" evidence="2">
    <location>
        <begin position="1"/>
        <end position="18"/>
    </location>
</feature>
<dbReference type="PANTHER" id="PTHR48081:SF6">
    <property type="entry name" value="PEPTIDASE S9 PROLYL OLIGOPEPTIDASE CATALYTIC DOMAIN-CONTAINING PROTEIN"/>
    <property type="match status" value="1"/>
</dbReference>
<accession>A0A290MJR8</accession>
<organism evidence="4 5">
    <name type="scientific">Caulobacter vibrioides</name>
    <name type="common">Caulobacter crescentus</name>
    <dbReference type="NCBI Taxonomy" id="155892"/>
    <lineage>
        <taxon>Bacteria</taxon>
        <taxon>Pseudomonadati</taxon>
        <taxon>Pseudomonadota</taxon>
        <taxon>Alphaproteobacteria</taxon>
        <taxon>Caulobacterales</taxon>
        <taxon>Caulobacteraceae</taxon>
        <taxon>Caulobacter</taxon>
    </lineage>
</organism>
<protein>
    <submittedName>
        <fullName evidence="4">Alpha/beta hydrolase</fullName>
    </submittedName>
</protein>
<sequence length="282" mass="30164">MRALVLIAALLAPSAALAQQQIPLWPKGAPGFESRKAIPEQAADYWAKSINNPSITAYLPPKALATGAAVIVLPGGGHRMLVIHPEGTDVAKVMNPKGVAVFVLKYRLFREEGSPYTIDHARQDAVRAVRHVRAHAAEFGVDPKRIGLMGFSGGGEVVNLAVYEGAAKDPKVDAVDEVSGRPDFQVLIYPGPLGLPETIPANTPPAFILAADDDECCSAPPVELLAKFRAAKVPVEFHLFQSGGHAFNMGFRTDKAAIKAWPDRLRDWLADNGWLKGPGPSS</sequence>
<evidence type="ECO:0000313" key="4">
    <source>
        <dbReference type="EMBL" id="ATC32260.1"/>
    </source>
</evidence>
<dbReference type="Pfam" id="PF20434">
    <property type="entry name" value="BD-FAE"/>
    <property type="match status" value="1"/>
</dbReference>
<feature type="domain" description="BD-FAE-like" evidence="3">
    <location>
        <begin position="58"/>
        <end position="168"/>
    </location>
</feature>
<name>A0A290MJR8_CAUVI</name>
<dbReference type="EMBL" id="CP023315">
    <property type="protein sequence ID" value="ATC32260.1"/>
    <property type="molecule type" value="Genomic_DNA"/>
</dbReference>
<dbReference type="InterPro" id="IPR050300">
    <property type="entry name" value="GDXG_lipolytic_enzyme"/>
</dbReference>
<feature type="chain" id="PRO_5012290244" evidence="2">
    <location>
        <begin position="19"/>
        <end position="282"/>
    </location>
</feature>
<dbReference type="Gene3D" id="3.40.50.1820">
    <property type="entry name" value="alpha/beta hydrolase"/>
    <property type="match status" value="1"/>
</dbReference>
<proteinExistence type="predicted"/>
<evidence type="ECO:0000256" key="2">
    <source>
        <dbReference type="SAM" id="SignalP"/>
    </source>
</evidence>